<gene>
    <name evidence="1" type="ORF">SDC9_109128</name>
</gene>
<dbReference type="EMBL" id="VSSQ01018776">
    <property type="protein sequence ID" value="MPM62262.1"/>
    <property type="molecule type" value="Genomic_DNA"/>
</dbReference>
<comment type="caution">
    <text evidence="1">The sequence shown here is derived from an EMBL/GenBank/DDBJ whole genome shotgun (WGS) entry which is preliminary data.</text>
</comment>
<sequence>MIFAQCDADSGGVAVVTDQRFRPAALFFEIAEEAVAGIGVAPVADVIVARYRRQIEFGFDRPPAFDEGGVVTFEHAREEQSDFPVSSRHQHPDIIADQPGGVVLDIIERPAQHRQQIARNERHSGLIEMFCGFHRKRTGVENQSGEMIAQQRPQIWRMGFASGLQQRFESVLLDGLADLRQKRRGRGAHLGNQPDQAGTSVLAVDADFDPPPGMENLAFPQRPQGIGDGLSGNPELPGQLPHRRQGAVVTAPMDAGFDFCRDGRIFGFHDDRVSRLIRVRVLCLIKV</sequence>
<evidence type="ECO:0000313" key="1">
    <source>
        <dbReference type="EMBL" id="MPM62262.1"/>
    </source>
</evidence>
<proteinExistence type="predicted"/>
<name>A0A645BAB7_9ZZZZ</name>
<protein>
    <submittedName>
        <fullName evidence="1">Uncharacterized protein</fullName>
    </submittedName>
</protein>
<organism evidence="1">
    <name type="scientific">bioreactor metagenome</name>
    <dbReference type="NCBI Taxonomy" id="1076179"/>
    <lineage>
        <taxon>unclassified sequences</taxon>
        <taxon>metagenomes</taxon>
        <taxon>ecological metagenomes</taxon>
    </lineage>
</organism>
<accession>A0A645BAB7</accession>
<reference evidence="1" key="1">
    <citation type="submission" date="2019-08" db="EMBL/GenBank/DDBJ databases">
        <authorList>
            <person name="Kucharzyk K."/>
            <person name="Murdoch R.W."/>
            <person name="Higgins S."/>
            <person name="Loffler F."/>
        </authorList>
    </citation>
    <scope>NUCLEOTIDE SEQUENCE</scope>
</reference>
<dbReference type="AlphaFoldDB" id="A0A645BAB7"/>